<dbReference type="OMA" id="TFQRTCP"/>
<dbReference type="PaxDb" id="3708-A0A078J5S7"/>
<evidence type="ECO:0000313" key="2">
    <source>
        <dbReference type="EMBL" id="CDY58182.1"/>
    </source>
</evidence>
<dbReference type="Gramene" id="CDY58182">
    <property type="protein sequence ID" value="CDY58182"/>
    <property type="gene ID" value="GSBRNA2T00023195001"/>
</dbReference>
<dbReference type="AlphaFoldDB" id="A0A078J5S7"/>
<gene>
    <name evidence="2" type="primary">BnaCnng32810D</name>
    <name evidence="2" type="ORF">GSBRNA2T00023195001</name>
</gene>
<accession>A0A078J5S7</accession>
<dbReference type="PANTHER" id="PTHR33156">
    <property type="entry name" value="OS02G0230000 PROTEIN"/>
    <property type="match status" value="1"/>
</dbReference>
<name>A0A078J5S7_BRANA</name>
<organism evidence="2 3">
    <name type="scientific">Brassica napus</name>
    <name type="common">Rape</name>
    <dbReference type="NCBI Taxonomy" id="3708"/>
    <lineage>
        <taxon>Eukaryota</taxon>
        <taxon>Viridiplantae</taxon>
        <taxon>Streptophyta</taxon>
        <taxon>Embryophyta</taxon>
        <taxon>Tracheophyta</taxon>
        <taxon>Spermatophyta</taxon>
        <taxon>Magnoliopsida</taxon>
        <taxon>eudicotyledons</taxon>
        <taxon>Gunneridae</taxon>
        <taxon>Pentapetalae</taxon>
        <taxon>rosids</taxon>
        <taxon>malvids</taxon>
        <taxon>Brassicales</taxon>
        <taxon>Brassicaceae</taxon>
        <taxon>Brassiceae</taxon>
        <taxon>Brassica</taxon>
    </lineage>
</organism>
<evidence type="ECO:0000313" key="3">
    <source>
        <dbReference type="Proteomes" id="UP000028999"/>
    </source>
</evidence>
<dbReference type="InterPro" id="IPR043459">
    <property type="entry name" value="NFD6/NOXY2-like"/>
</dbReference>
<dbReference type="EMBL" id="LK033643">
    <property type="protein sequence ID" value="CDY58182.1"/>
    <property type="molecule type" value="Genomic_DNA"/>
</dbReference>
<proteinExistence type="predicted"/>
<dbReference type="Proteomes" id="UP000028999">
    <property type="component" value="Unassembled WGS sequence"/>
</dbReference>
<sequence length="146" mass="16254">MAWRNAGSTARSFVSAAARAPSLRSPTAALPRLRPSPSSLPGRRSSFSLPSRNIGALGCTQSFLPLYSVVAASQLTSHLNVNLRAFCELSNELIGIDKELKWYLKRLRVYNASVHASVTLKVCKRSKEWGYLRKNLNRYVTFVLEI</sequence>
<dbReference type="PANTHER" id="PTHR33156:SF42">
    <property type="entry name" value="CASPASE-6 PROTEIN"/>
    <property type="match status" value="1"/>
</dbReference>
<reference evidence="2 3" key="1">
    <citation type="journal article" date="2014" name="Science">
        <title>Plant genetics. Early allopolyploid evolution in the post-Neolithic Brassica napus oilseed genome.</title>
        <authorList>
            <person name="Chalhoub B."/>
            <person name="Denoeud F."/>
            <person name="Liu S."/>
            <person name="Parkin I.A."/>
            <person name="Tang H."/>
            <person name="Wang X."/>
            <person name="Chiquet J."/>
            <person name="Belcram H."/>
            <person name="Tong C."/>
            <person name="Samans B."/>
            <person name="Correa M."/>
            <person name="Da Silva C."/>
            <person name="Just J."/>
            <person name="Falentin C."/>
            <person name="Koh C.S."/>
            <person name="Le Clainche I."/>
            <person name="Bernard M."/>
            <person name="Bento P."/>
            <person name="Noel B."/>
            <person name="Labadie K."/>
            <person name="Alberti A."/>
            <person name="Charles M."/>
            <person name="Arnaud D."/>
            <person name="Guo H."/>
            <person name="Daviaud C."/>
            <person name="Alamery S."/>
            <person name="Jabbari K."/>
            <person name="Zhao M."/>
            <person name="Edger P.P."/>
            <person name="Chelaifa H."/>
            <person name="Tack D."/>
            <person name="Lassalle G."/>
            <person name="Mestiri I."/>
            <person name="Schnel N."/>
            <person name="Le Paslier M.C."/>
            <person name="Fan G."/>
            <person name="Renault V."/>
            <person name="Bayer P.E."/>
            <person name="Golicz A.A."/>
            <person name="Manoli S."/>
            <person name="Lee T.H."/>
            <person name="Thi V.H."/>
            <person name="Chalabi S."/>
            <person name="Hu Q."/>
            <person name="Fan C."/>
            <person name="Tollenaere R."/>
            <person name="Lu Y."/>
            <person name="Battail C."/>
            <person name="Shen J."/>
            <person name="Sidebottom C.H."/>
            <person name="Wang X."/>
            <person name="Canaguier A."/>
            <person name="Chauveau A."/>
            <person name="Berard A."/>
            <person name="Deniot G."/>
            <person name="Guan M."/>
            <person name="Liu Z."/>
            <person name="Sun F."/>
            <person name="Lim Y.P."/>
            <person name="Lyons E."/>
            <person name="Town C.D."/>
            <person name="Bancroft I."/>
            <person name="Wang X."/>
            <person name="Meng J."/>
            <person name="Ma J."/>
            <person name="Pires J.C."/>
            <person name="King G.J."/>
            <person name="Brunel D."/>
            <person name="Delourme R."/>
            <person name="Renard M."/>
            <person name="Aury J.M."/>
            <person name="Adams K.L."/>
            <person name="Batley J."/>
            <person name="Snowdon R.J."/>
            <person name="Tost J."/>
            <person name="Edwards D."/>
            <person name="Zhou Y."/>
            <person name="Hua W."/>
            <person name="Sharpe A.G."/>
            <person name="Paterson A.H."/>
            <person name="Guan C."/>
            <person name="Wincker P."/>
        </authorList>
    </citation>
    <scope>NUCLEOTIDE SEQUENCE [LARGE SCALE GENOMIC DNA]</scope>
    <source>
        <strain evidence="3">cv. Darmor-bzh</strain>
    </source>
</reference>
<evidence type="ECO:0000256" key="1">
    <source>
        <dbReference type="SAM" id="MobiDB-lite"/>
    </source>
</evidence>
<feature type="region of interest" description="Disordered" evidence="1">
    <location>
        <begin position="25"/>
        <end position="44"/>
    </location>
</feature>
<protein>
    <submittedName>
        <fullName evidence="2">BnaCnng32810D protein</fullName>
    </submittedName>
</protein>
<keyword evidence="3" id="KW-1185">Reference proteome</keyword>